<dbReference type="Proteomes" id="UP000242450">
    <property type="component" value="Chromosome 10"/>
</dbReference>
<dbReference type="AlphaFoldDB" id="A0A212CYP5"/>
<feature type="compositionally biased region" description="Basic residues" evidence="1">
    <location>
        <begin position="98"/>
        <end position="107"/>
    </location>
</feature>
<comment type="caution">
    <text evidence="2">The sequence shown here is derived from an EMBL/GenBank/DDBJ whole genome shotgun (WGS) entry which is preliminary data.</text>
</comment>
<feature type="region of interest" description="Disordered" evidence="1">
    <location>
        <begin position="1"/>
        <end position="37"/>
    </location>
</feature>
<protein>
    <submittedName>
        <fullName evidence="2">Uncharacterized protein</fullName>
    </submittedName>
</protein>
<name>A0A212CYP5_CEREH</name>
<feature type="region of interest" description="Disordered" evidence="1">
    <location>
        <begin position="88"/>
        <end position="107"/>
    </location>
</feature>
<evidence type="ECO:0000313" key="3">
    <source>
        <dbReference type="Proteomes" id="UP000242450"/>
    </source>
</evidence>
<evidence type="ECO:0000256" key="1">
    <source>
        <dbReference type="SAM" id="MobiDB-lite"/>
    </source>
</evidence>
<evidence type="ECO:0000313" key="2">
    <source>
        <dbReference type="EMBL" id="OWK11117.1"/>
    </source>
</evidence>
<proteinExistence type="predicted"/>
<organism evidence="2 3">
    <name type="scientific">Cervus elaphus hippelaphus</name>
    <name type="common">European red deer</name>
    <dbReference type="NCBI Taxonomy" id="46360"/>
    <lineage>
        <taxon>Eukaryota</taxon>
        <taxon>Metazoa</taxon>
        <taxon>Chordata</taxon>
        <taxon>Craniata</taxon>
        <taxon>Vertebrata</taxon>
        <taxon>Euteleostomi</taxon>
        <taxon>Mammalia</taxon>
        <taxon>Eutheria</taxon>
        <taxon>Laurasiatheria</taxon>
        <taxon>Artiodactyla</taxon>
        <taxon>Ruminantia</taxon>
        <taxon>Pecora</taxon>
        <taxon>Cervidae</taxon>
        <taxon>Cervinae</taxon>
        <taxon>Cervus</taxon>
    </lineage>
</organism>
<sequence>MARRSITLPDLEEEASSPDSSHPMLGLTQPTSKSPVRRAWKATLKLPTSLGMLRGPHEPYSKEVLEIVEQRIELCALRLCPALCGPAPPRASPDIVHQQHRAVGHDR</sequence>
<gene>
    <name evidence="2" type="ORF">Celaphus_00007268</name>
</gene>
<keyword evidence="3" id="KW-1185">Reference proteome</keyword>
<dbReference type="EMBL" id="MKHE01000010">
    <property type="protein sequence ID" value="OWK11117.1"/>
    <property type="molecule type" value="Genomic_DNA"/>
</dbReference>
<reference evidence="2 3" key="1">
    <citation type="journal article" date="2018" name="Mol. Genet. Genomics">
        <title>The red deer Cervus elaphus genome CerEla1.0: sequencing, annotating, genes, and chromosomes.</title>
        <authorList>
            <person name="Bana N.A."/>
            <person name="Nyiri A."/>
            <person name="Nagy J."/>
            <person name="Frank K."/>
            <person name="Nagy T."/>
            <person name="Steger V."/>
            <person name="Schiller M."/>
            <person name="Lakatos P."/>
            <person name="Sugar L."/>
            <person name="Horn P."/>
            <person name="Barta E."/>
            <person name="Orosz L."/>
        </authorList>
    </citation>
    <scope>NUCLEOTIDE SEQUENCE [LARGE SCALE GENOMIC DNA]</scope>
    <source>
        <strain evidence="2">Hungarian</strain>
    </source>
</reference>
<accession>A0A212CYP5</accession>